<protein>
    <submittedName>
        <fullName evidence="1">Uncharacterized protein</fullName>
    </submittedName>
</protein>
<dbReference type="AlphaFoldDB" id="A0A1E4SCH2"/>
<accession>A0A1E4SCH2</accession>
<dbReference type="Pfam" id="PF10806">
    <property type="entry name" value="SAM35"/>
    <property type="match status" value="1"/>
</dbReference>
<dbReference type="InterPro" id="IPR021211">
    <property type="entry name" value="SAM35"/>
</dbReference>
<dbReference type="RefSeq" id="XP_020062288.1">
    <property type="nucleotide sequence ID" value="XM_020208534.1"/>
</dbReference>
<evidence type="ECO:0000313" key="2">
    <source>
        <dbReference type="Proteomes" id="UP000094285"/>
    </source>
</evidence>
<feature type="non-terminal residue" evidence="1">
    <location>
        <position position="216"/>
    </location>
</feature>
<sequence>MVTVPAPVKQLFDTFPLATYPPVPNSTPEGLQETESNKFYFGGPTTPHHFTLAVHNVFILEGSASRVVPSDPVSLGQALILSYKNKLKLPRLNEVSASPNAIAKVSFHASPDNQLPILIEEQKEQRNIRTYAAINHSILSKNFQGQDPELLAINELIDTKLFDLWILTLLSEKLDEDTLSKLFQFHGIVGKLASFDLYQEIPNWQAFKIRHPELFD</sequence>
<dbReference type="STRING" id="984487.A0A1E4SCH2"/>
<dbReference type="Proteomes" id="UP000094285">
    <property type="component" value="Unassembled WGS sequence"/>
</dbReference>
<reference evidence="2" key="1">
    <citation type="submission" date="2016-05" db="EMBL/GenBank/DDBJ databases">
        <title>Comparative genomics of biotechnologically important yeasts.</title>
        <authorList>
            <consortium name="DOE Joint Genome Institute"/>
            <person name="Riley R."/>
            <person name="Haridas S."/>
            <person name="Wolfe K.H."/>
            <person name="Lopes M.R."/>
            <person name="Hittinger C.T."/>
            <person name="Goker M."/>
            <person name="Salamov A."/>
            <person name="Wisecaver J."/>
            <person name="Long T.M."/>
            <person name="Aerts A.L."/>
            <person name="Barry K."/>
            <person name="Choi C."/>
            <person name="Clum A."/>
            <person name="Coughlan A.Y."/>
            <person name="Deshpande S."/>
            <person name="Douglass A.P."/>
            <person name="Hanson S.J."/>
            <person name="Klenk H.-P."/>
            <person name="Labutti K."/>
            <person name="Lapidus A."/>
            <person name="Lindquist E."/>
            <person name="Lipzen A."/>
            <person name="Meier-Kolthoff J.P."/>
            <person name="Ohm R.A."/>
            <person name="Otillar R.P."/>
            <person name="Pangilinan J."/>
            <person name="Peng Y."/>
            <person name="Rokas A."/>
            <person name="Rosa C.A."/>
            <person name="Scheuner C."/>
            <person name="Sibirny A.A."/>
            <person name="Slot J.C."/>
            <person name="Stielow J.B."/>
            <person name="Sun H."/>
            <person name="Kurtzman C.P."/>
            <person name="Blackwell M."/>
            <person name="Grigoriev I.V."/>
            <person name="Jeffries T.W."/>
        </authorList>
    </citation>
    <scope>NUCLEOTIDE SEQUENCE [LARGE SCALE GENOMIC DNA]</scope>
    <source>
        <strain evidence="2">NRRL Y-17324</strain>
    </source>
</reference>
<dbReference type="EMBL" id="KV453916">
    <property type="protein sequence ID" value="ODV77166.1"/>
    <property type="molecule type" value="Genomic_DNA"/>
</dbReference>
<name>A0A1E4SCH2_9ASCO</name>
<evidence type="ECO:0000313" key="1">
    <source>
        <dbReference type="EMBL" id="ODV77166.1"/>
    </source>
</evidence>
<dbReference type="OrthoDB" id="198787at2759"/>
<keyword evidence="2" id="KW-1185">Reference proteome</keyword>
<gene>
    <name evidence="1" type="ORF">CANTADRAFT_33870</name>
</gene>
<dbReference type="GeneID" id="30982671"/>
<organism evidence="1 2">
    <name type="scientific">Suhomyces tanzawaensis NRRL Y-17324</name>
    <dbReference type="NCBI Taxonomy" id="984487"/>
    <lineage>
        <taxon>Eukaryota</taxon>
        <taxon>Fungi</taxon>
        <taxon>Dikarya</taxon>
        <taxon>Ascomycota</taxon>
        <taxon>Saccharomycotina</taxon>
        <taxon>Pichiomycetes</taxon>
        <taxon>Debaryomycetaceae</taxon>
        <taxon>Suhomyces</taxon>
    </lineage>
</organism>
<proteinExistence type="predicted"/>